<reference evidence="5 6" key="1">
    <citation type="submission" date="2020-08" db="EMBL/GenBank/DDBJ databases">
        <title>Sequencing the genomes of 1000 actinobacteria strains.</title>
        <authorList>
            <person name="Klenk H.-P."/>
        </authorList>
    </citation>
    <scope>NUCLEOTIDE SEQUENCE [LARGE SCALE GENOMIC DNA]</scope>
    <source>
        <strain evidence="5 6">DSM 11053</strain>
    </source>
</reference>
<keyword evidence="1" id="KW-0547">Nucleotide-binding</keyword>
<organism evidence="5 6">
    <name type="scientific">Microlunatus antarcticus</name>
    <dbReference type="NCBI Taxonomy" id="53388"/>
    <lineage>
        <taxon>Bacteria</taxon>
        <taxon>Bacillati</taxon>
        <taxon>Actinomycetota</taxon>
        <taxon>Actinomycetes</taxon>
        <taxon>Propionibacteriales</taxon>
        <taxon>Propionibacteriaceae</taxon>
        <taxon>Microlunatus</taxon>
    </lineage>
</organism>
<dbReference type="PANTHER" id="PTHR13504">
    <property type="entry name" value="FIDO DOMAIN-CONTAINING PROTEIN DDB_G0283145"/>
    <property type="match status" value="1"/>
</dbReference>
<dbReference type="InterPro" id="IPR025758">
    <property type="entry name" value="Fic/DOC_N"/>
</dbReference>
<dbReference type="InterPro" id="IPR003812">
    <property type="entry name" value="Fido"/>
</dbReference>
<dbReference type="PANTHER" id="PTHR13504:SF35">
    <property type="entry name" value="PROTEIN ADENYLYLTRANSFERASE SOFIC"/>
    <property type="match status" value="1"/>
</dbReference>
<dbReference type="InterPro" id="IPR040198">
    <property type="entry name" value="Fido_containing"/>
</dbReference>
<feature type="binding site" evidence="1">
    <location>
        <position position="195"/>
    </location>
    <ligand>
        <name>ATP</name>
        <dbReference type="ChEBI" id="CHEBI:30616"/>
    </ligand>
</feature>
<keyword evidence="6" id="KW-1185">Reference proteome</keyword>
<evidence type="ECO:0000313" key="6">
    <source>
        <dbReference type="Proteomes" id="UP000565572"/>
    </source>
</evidence>
<dbReference type="InterPro" id="IPR036597">
    <property type="entry name" value="Fido-like_dom_sf"/>
</dbReference>
<dbReference type="SUPFAM" id="SSF140931">
    <property type="entry name" value="Fic-like"/>
    <property type="match status" value="1"/>
</dbReference>
<dbReference type="Pfam" id="PF13784">
    <property type="entry name" value="Fic_N"/>
    <property type="match status" value="1"/>
</dbReference>
<feature type="active site" evidence="2">
    <location>
        <position position="195"/>
    </location>
</feature>
<sequence length="367" mass="41237">MNWDPEVPYDDLPLLPPTGEQETRAVLKATIAARAALAALDQAARLLPNPAVLLNAATLLEAQASSEIENIVTTADELFRYAESDEVGGHATKEALRYRAALYEGVSALVRRPLTFGTATAVCSRIKDVDMTIRRMSGTRIANPATRRVVYAPPEGFDVISDKLANWERFLHDDALGLDPLVRMAIAHYQFEAIHPFHDGNGRTGRIVNILALVEEGLIAEPVLYLSRYLIRHKSEYYRLLNAVTSEEAWEDWILYVLRAVELTARSTLIKISGIRTIQDEVSERARTVTRGGRDATFLTLLFEQPYVRIKTVVERCEVSRPTATAWLSDLVGADVLSERRTGRERLFVNHRFLEVLLRDELEELDA</sequence>
<feature type="binding site" evidence="1">
    <location>
        <position position="237"/>
    </location>
    <ligand>
        <name>ATP</name>
        <dbReference type="ChEBI" id="CHEBI:30616"/>
    </ligand>
</feature>
<dbReference type="Pfam" id="PF21248">
    <property type="entry name" value="SoFic-like_C"/>
    <property type="match status" value="1"/>
</dbReference>
<name>A0A7W5JYB7_9ACTN</name>
<dbReference type="PIRSF" id="PIRSF038925">
    <property type="entry name" value="AMP-prot_trans"/>
    <property type="match status" value="1"/>
</dbReference>
<evidence type="ECO:0000256" key="1">
    <source>
        <dbReference type="PIRSR" id="PIRSR038925-1"/>
    </source>
</evidence>
<gene>
    <name evidence="5" type="ORF">FHX39_003379</name>
</gene>
<feature type="domain" description="Fido" evidence="4">
    <location>
        <begin position="121"/>
        <end position="259"/>
    </location>
</feature>
<comment type="caution">
    <text evidence="5">The sequence shown here is derived from an EMBL/GenBank/DDBJ whole genome shotgun (WGS) entry which is preliminary data.</text>
</comment>
<dbReference type="GO" id="GO:0005524">
    <property type="term" value="F:ATP binding"/>
    <property type="evidence" value="ECO:0007669"/>
    <property type="project" value="UniProtKB-KW"/>
</dbReference>
<feature type="binding site" evidence="1">
    <location>
        <begin position="200"/>
        <end position="206"/>
    </location>
    <ligand>
        <name>ATP</name>
        <dbReference type="ChEBI" id="CHEBI:30616"/>
    </ligand>
</feature>
<evidence type="ECO:0000313" key="5">
    <source>
        <dbReference type="EMBL" id="MBB3328435.1"/>
    </source>
</evidence>
<dbReference type="RefSeq" id="WP_332836889.1">
    <property type="nucleotide sequence ID" value="NZ_JACHZG010000001.1"/>
</dbReference>
<dbReference type="Gene3D" id="1.10.3290.10">
    <property type="entry name" value="Fido-like domain"/>
    <property type="match status" value="1"/>
</dbReference>
<feature type="binding site" evidence="1">
    <location>
        <position position="69"/>
    </location>
    <ligand>
        <name>ATP</name>
        <dbReference type="ChEBI" id="CHEBI:30616"/>
    </ligand>
</feature>
<protein>
    <submittedName>
        <fullName evidence="5">Fic family protein</fullName>
    </submittedName>
</protein>
<feature type="binding site" evidence="3">
    <location>
        <begin position="237"/>
        <end position="238"/>
    </location>
    <ligand>
        <name>ATP</name>
        <dbReference type="ChEBI" id="CHEBI:30616"/>
    </ligand>
</feature>
<dbReference type="PROSITE" id="PS51459">
    <property type="entry name" value="FIDO"/>
    <property type="match status" value="1"/>
</dbReference>
<dbReference type="Proteomes" id="UP000565572">
    <property type="component" value="Unassembled WGS sequence"/>
</dbReference>
<evidence type="ECO:0000259" key="4">
    <source>
        <dbReference type="PROSITE" id="PS51459"/>
    </source>
</evidence>
<evidence type="ECO:0000256" key="2">
    <source>
        <dbReference type="PIRSR" id="PIRSR640198-1"/>
    </source>
</evidence>
<dbReference type="EMBL" id="JACHZG010000001">
    <property type="protein sequence ID" value="MBB3328435.1"/>
    <property type="molecule type" value="Genomic_DNA"/>
</dbReference>
<feature type="binding site" evidence="3">
    <location>
        <begin position="199"/>
        <end position="206"/>
    </location>
    <ligand>
        <name>ATP</name>
        <dbReference type="ChEBI" id="CHEBI:30616"/>
    </ligand>
</feature>
<keyword evidence="1" id="KW-0067">ATP-binding</keyword>
<dbReference type="Pfam" id="PF02661">
    <property type="entry name" value="Fic"/>
    <property type="match status" value="1"/>
</dbReference>
<dbReference type="InterPro" id="IPR048770">
    <property type="entry name" value="SoFic-like_C"/>
</dbReference>
<dbReference type="AlphaFoldDB" id="A0A7W5JYB7"/>
<evidence type="ECO:0000256" key="3">
    <source>
        <dbReference type="PIRSR" id="PIRSR640198-2"/>
    </source>
</evidence>
<dbReference type="InterPro" id="IPR026287">
    <property type="entry name" value="SoFic-like"/>
</dbReference>
<proteinExistence type="predicted"/>
<accession>A0A7W5JYB7</accession>